<accession>A0A5J4W6L8</accession>
<protein>
    <submittedName>
        <fullName evidence="2">Uncharacterized protein</fullName>
    </submittedName>
</protein>
<dbReference type="AlphaFoldDB" id="A0A5J4W6L8"/>
<comment type="caution">
    <text evidence="2">The sequence shown here is derived from an EMBL/GenBank/DDBJ whole genome shotgun (WGS) entry which is preliminary data.</text>
</comment>
<feature type="compositionally biased region" description="Basic and acidic residues" evidence="1">
    <location>
        <begin position="159"/>
        <end position="168"/>
    </location>
</feature>
<reference evidence="2 3" key="1">
    <citation type="submission" date="2019-03" db="EMBL/GenBank/DDBJ databases">
        <title>Single cell metagenomics reveals metabolic interactions within the superorganism composed of flagellate Streblomastix strix and complex community of Bacteroidetes bacteria on its surface.</title>
        <authorList>
            <person name="Treitli S.C."/>
            <person name="Kolisko M."/>
            <person name="Husnik F."/>
            <person name="Keeling P."/>
            <person name="Hampl V."/>
        </authorList>
    </citation>
    <scope>NUCLEOTIDE SEQUENCE [LARGE SCALE GENOMIC DNA]</scope>
    <source>
        <strain evidence="2">ST1C</strain>
    </source>
</reference>
<organism evidence="2 3">
    <name type="scientific">Streblomastix strix</name>
    <dbReference type="NCBI Taxonomy" id="222440"/>
    <lineage>
        <taxon>Eukaryota</taxon>
        <taxon>Metamonada</taxon>
        <taxon>Preaxostyla</taxon>
        <taxon>Oxymonadida</taxon>
        <taxon>Streblomastigidae</taxon>
        <taxon>Streblomastix</taxon>
    </lineage>
</organism>
<evidence type="ECO:0000313" key="3">
    <source>
        <dbReference type="Proteomes" id="UP000324800"/>
    </source>
</evidence>
<dbReference type="Proteomes" id="UP000324800">
    <property type="component" value="Unassembled WGS sequence"/>
</dbReference>
<feature type="region of interest" description="Disordered" evidence="1">
    <location>
        <begin position="140"/>
        <end position="168"/>
    </location>
</feature>
<gene>
    <name evidence="2" type="ORF">EZS28_013914</name>
</gene>
<evidence type="ECO:0000256" key="1">
    <source>
        <dbReference type="SAM" id="MobiDB-lite"/>
    </source>
</evidence>
<evidence type="ECO:0000313" key="2">
    <source>
        <dbReference type="EMBL" id="KAA6390564.1"/>
    </source>
</evidence>
<dbReference type="EMBL" id="SNRW01003180">
    <property type="protein sequence ID" value="KAA6390564.1"/>
    <property type="molecule type" value="Genomic_DNA"/>
</dbReference>
<sequence>MKKTQKLKDKEEKVKKLKEERINKRKWSKRITDEQEDELNMQYFLEKLKKSNEVENKQIGNFRIKVIILVSTVLRSGFDGDKLAQYFLPLASPLFAQLMRFFFCYQSASILHSELYTLFESVVVLSRAKMLDGLTDREGMQLSVQDTEDYSSEENDEKEDQKLKDENS</sequence>
<feature type="compositionally biased region" description="Acidic residues" evidence="1">
    <location>
        <begin position="146"/>
        <end position="158"/>
    </location>
</feature>
<name>A0A5J4W6L8_9EUKA</name>
<proteinExistence type="predicted"/>